<dbReference type="Pfam" id="PF20684">
    <property type="entry name" value="Fung_rhodopsin"/>
    <property type="match status" value="1"/>
</dbReference>
<dbReference type="PANTHER" id="PTHR33048">
    <property type="entry name" value="PTH11-LIKE INTEGRAL MEMBRANE PROTEIN (AFU_ORTHOLOGUE AFUA_5G11245)"/>
    <property type="match status" value="1"/>
</dbReference>
<feature type="transmembrane region" description="Helical" evidence="7">
    <location>
        <begin position="245"/>
        <end position="265"/>
    </location>
</feature>
<organism evidence="9 10">
    <name type="scientific">Colletotrichum incanum</name>
    <name type="common">Soybean anthracnose fungus</name>
    <dbReference type="NCBI Taxonomy" id="1573173"/>
    <lineage>
        <taxon>Eukaryota</taxon>
        <taxon>Fungi</taxon>
        <taxon>Dikarya</taxon>
        <taxon>Ascomycota</taxon>
        <taxon>Pezizomycotina</taxon>
        <taxon>Sordariomycetes</taxon>
        <taxon>Hypocreomycetidae</taxon>
        <taxon>Glomerellales</taxon>
        <taxon>Glomerellaceae</taxon>
        <taxon>Colletotrichum</taxon>
        <taxon>Colletotrichum spaethianum species complex</taxon>
    </lineage>
</organism>
<keyword evidence="4 7" id="KW-0472">Membrane</keyword>
<feature type="region of interest" description="Disordered" evidence="6">
    <location>
        <begin position="326"/>
        <end position="345"/>
    </location>
</feature>
<keyword evidence="3 7" id="KW-1133">Transmembrane helix</keyword>
<dbReference type="Proteomes" id="UP000076584">
    <property type="component" value="Unassembled WGS sequence"/>
</dbReference>
<evidence type="ECO:0000313" key="10">
    <source>
        <dbReference type="Proteomes" id="UP000076584"/>
    </source>
</evidence>
<dbReference type="InterPro" id="IPR049326">
    <property type="entry name" value="Rhodopsin_dom_fungi"/>
</dbReference>
<evidence type="ECO:0000256" key="6">
    <source>
        <dbReference type="SAM" id="MobiDB-lite"/>
    </source>
</evidence>
<evidence type="ECO:0000259" key="8">
    <source>
        <dbReference type="Pfam" id="PF20684"/>
    </source>
</evidence>
<feature type="transmembrane region" description="Helical" evidence="7">
    <location>
        <begin position="163"/>
        <end position="185"/>
    </location>
</feature>
<feature type="transmembrane region" description="Helical" evidence="7">
    <location>
        <begin position="205"/>
        <end position="224"/>
    </location>
</feature>
<dbReference type="InterPro" id="IPR052337">
    <property type="entry name" value="SAT4-like"/>
</dbReference>
<name>A0A161VS07_COLIC</name>
<accession>A0A161VS07</accession>
<dbReference type="GO" id="GO:0016020">
    <property type="term" value="C:membrane"/>
    <property type="evidence" value="ECO:0007669"/>
    <property type="project" value="UniProtKB-SubCell"/>
</dbReference>
<dbReference type="AlphaFoldDB" id="A0A161VS07"/>
<dbReference type="PANTHER" id="PTHR33048:SF167">
    <property type="entry name" value="INTEGRAL MEMBRANE PROTEIN"/>
    <property type="match status" value="1"/>
</dbReference>
<dbReference type="EMBL" id="LFIW01001980">
    <property type="protein sequence ID" value="KZL80084.1"/>
    <property type="molecule type" value="Genomic_DNA"/>
</dbReference>
<protein>
    <submittedName>
        <fullName evidence="9">Integral membrane protein</fullName>
    </submittedName>
</protein>
<proteinExistence type="inferred from homology"/>
<evidence type="ECO:0000256" key="1">
    <source>
        <dbReference type="ARBA" id="ARBA00004141"/>
    </source>
</evidence>
<comment type="caution">
    <text evidence="9">The sequence shown here is derived from an EMBL/GenBank/DDBJ whole genome shotgun (WGS) entry which is preliminary data.</text>
</comment>
<feature type="transmembrane region" description="Helical" evidence="7">
    <location>
        <begin position="285"/>
        <end position="305"/>
    </location>
</feature>
<reference evidence="9 10" key="1">
    <citation type="submission" date="2015-06" db="EMBL/GenBank/DDBJ databases">
        <title>Survival trade-offs in plant roots during colonization by closely related pathogenic and mutualistic fungi.</title>
        <authorList>
            <person name="Hacquard S."/>
            <person name="Kracher B."/>
            <person name="Hiruma K."/>
            <person name="Weinman A."/>
            <person name="Muench P."/>
            <person name="Garrido Oter R."/>
            <person name="Ver Loren van Themaat E."/>
            <person name="Dallerey J.-F."/>
            <person name="Damm U."/>
            <person name="Henrissat B."/>
            <person name="Lespinet O."/>
            <person name="Thon M."/>
            <person name="Kemen E."/>
            <person name="McHardy A.C."/>
            <person name="Schulze-Lefert P."/>
            <person name="O'Connell R.J."/>
        </authorList>
    </citation>
    <scope>NUCLEOTIDE SEQUENCE [LARGE SCALE GENOMIC DNA]</scope>
    <source>
        <strain evidence="9 10">MAFF 238704</strain>
    </source>
</reference>
<feature type="transmembrane region" description="Helical" evidence="7">
    <location>
        <begin position="48"/>
        <end position="69"/>
    </location>
</feature>
<comment type="similarity">
    <text evidence="5">Belongs to the SAT4 family.</text>
</comment>
<feature type="non-terminal residue" evidence="9">
    <location>
        <position position="1"/>
    </location>
</feature>
<evidence type="ECO:0000256" key="5">
    <source>
        <dbReference type="ARBA" id="ARBA00038359"/>
    </source>
</evidence>
<gene>
    <name evidence="9" type="ORF">CI238_13021</name>
</gene>
<evidence type="ECO:0000256" key="7">
    <source>
        <dbReference type="SAM" id="Phobius"/>
    </source>
</evidence>
<comment type="subcellular location">
    <subcellularLocation>
        <location evidence="1">Membrane</location>
        <topology evidence="1">Multi-pass membrane protein</topology>
    </subcellularLocation>
</comment>
<feature type="transmembrane region" description="Helical" evidence="7">
    <location>
        <begin position="81"/>
        <end position="106"/>
    </location>
</feature>
<feature type="domain" description="Rhodopsin" evidence="8">
    <location>
        <begin position="65"/>
        <end position="310"/>
    </location>
</feature>
<evidence type="ECO:0000256" key="3">
    <source>
        <dbReference type="ARBA" id="ARBA00022989"/>
    </source>
</evidence>
<feature type="transmembrane region" description="Helical" evidence="7">
    <location>
        <begin position="126"/>
        <end position="151"/>
    </location>
</feature>
<evidence type="ECO:0000313" key="9">
    <source>
        <dbReference type="EMBL" id="KZL80084.1"/>
    </source>
</evidence>
<keyword evidence="10" id="KW-1185">Reference proteome</keyword>
<evidence type="ECO:0000256" key="2">
    <source>
        <dbReference type="ARBA" id="ARBA00022692"/>
    </source>
</evidence>
<keyword evidence="2 7" id="KW-0812">Transmembrane</keyword>
<evidence type="ECO:0000256" key="4">
    <source>
        <dbReference type="ARBA" id="ARBA00023136"/>
    </source>
</evidence>
<sequence>LSSQKIQHIRICCHLSTLTVRAAMSDTNRTAVEALDPEWAAESNTARILAVVTVFHALALLFVGLRVYARLLVVKTPGLDDLMIVLSGLCALGGWIIFVIQANHGLGKHYKTISEQDYMMFQKVGFWQSIISAGLAFMWLKISIALNLLRLSKNMTQRKWYKWALWIMIGVTSIYCVGGTLPFFLRCRPMEGYWDKNIKPAPTCMSIKTFIIFSIVNTAFNIGTDVIFATLPTPIVWSLQMKRKARLYVIGILSLGYIAVIMGIIKSKYQLALEVDKDKTFNQNIQVLGFLQLQLGIIAACAPALRPLFGKILRLSFHGGTTNHGYSERSFEGQTNSGGRSNAPGWELRKRTSEELILLKSITRTTKITVVDQKSSERQVRDVNAEGMIFPGRYPAPCNE</sequence>